<dbReference type="Pfam" id="PF11807">
    <property type="entry name" value="UstYa"/>
    <property type="match status" value="1"/>
</dbReference>
<keyword evidence="3" id="KW-1133">Transmembrane helix</keyword>
<protein>
    <recommendedName>
        <fullName evidence="6">Tat pathway signal sequence</fullName>
    </recommendedName>
</protein>
<evidence type="ECO:0000256" key="1">
    <source>
        <dbReference type="ARBA" id="ARBA00004685"/>
    </source>
</evidence>
<keyword evidence="5" id="KW-1185">Reference proteome</keyword>
<dbReference type="Proteomes" id="UP000235672">
    <property type="component" value="Unassembled WGS sequence"/>
</dbReference>
<comment type="pathway">
    <text evidence="1">Mycotoxin biosynthesis.</text>
</comment>
<dbReference type="STRING" id="1745343.A0A2J6QKV6"/>
<keyword evidence="3" id="KW-0812">Transmembrane</keyword>
<dbReference type="EMBL" id="KZ613467">
    <property type="protein sequence ID" value="PMD26879.1"/>
    <property type="molecule type" value="Genomic_DNA"/>
</dbReference>
<evidence type="ECO:0000313" key="4">
    <source>
        <dbReference type="EMBL" id="PMD26879.1"/>
    </source>
</evidence>
<dbReference type="AlphaFoldDB" id="A0A2J6QKV6"/>
<evidence type="ECO:0000256" key="2">
    <source>
        <dbReference type="ARBA" id="ARBA00035112"/>
    </source>
</evidence>
<evidence type="ECO:0000313" key="5">
    <source>
        <dbReference type="Proteomes" id="UP000235672"/>
    </source>
</evidence>
<reference evidence="4 5" key="1">
    <citation type="submission" date="2016-05" db="EMBL/GenBank/DDBJ databases">
        <title>A degradative enzymes factory behind the ericoid mycorrhizal symbiosis.</title>
        <authorList>
            <consortium name="DOE Joint Genome Institute"/>
            <person name="Martino E."/>
            <person name="Morin E."/>
            <person name="Grelet G."/>
            <person name="Kuo A."/>
            <person name="Kohler A."/>
            <person name="Daghino S."/>
            <person name="Barry K."/>
            <person name="Choi C."/>
            <person name="Cichocki N."/>
            <person name="Clum A."/>
            <person name="Copeland A."/>
            <person name="Hainaut M."/>
            <person name="Haridas S."/>
            <person name="Labutti K."/>
            <person name="Lindquist E."/>
            <person name="Lipzen A."/>
            <person name="Khouja H.-R."/>
            <person name="Murat C."/>
            <person name="Ohm R."/>
            <person name="Olson A."/>
            <person name="Spatafora J."/>
            <person name="Veneault-Fourrey C."/>
            <person name="Henrissat B."/>
            <person name="Grigoriev I."/>
            <person name="Martin F."/>
            <person name="Perotto S."/>
        </authorList>
    </citation>
    <scope>NUCLEOTIDE SEQUENCE [LARGE SCALE GENOMIC DNA]</scope>
    <source>
        <strain evidence="4 5">UAMH 7357</strain>
    </source>
</reference>
<dbReference type="PANTHER" id="PTHR33365:SF4">
    <property type="entry name" value="CYCLOCHLOROTINE BIOSYNTHESIS PROTEIN O"/>
    <property type="match status" value="1"/>
</dbReference>
<comment type="similarity">
    <text evidence="2">Belongs to the ustYa family.</text>
</comment>
<keyword evidence="3" id="KW-0472">Membrane</keyword>
<sequence length="254" mass="28908">MELNGEPRSLDLSDDTSSQSVIALFYVAIIGLSASLVYSVYRPTRCSDPSQGIYSPAQGAIHYMTKVFPENFENKGPCMGSPETGLPTDKTDALWEELYQFGISSISDAEATGLPNRTSAVPKKTNEFVIELDVFHQLHCLNSLRKSFYLERYVHEIGDLYDTNGRRNYTSTTIRHWDHCVDSIRQSIMCHGDVATVYWRWVWQRQIPLPNMSTTHTCSDFEALKAWGKEHMIADDEKYLQWQLGPEADIQLSP</sequence>
<feature type="transmembrane region" description="Helical" evidence="3">
    <location>
        <begin position="20"/>
        <end position="41"/>
    </location>
</feature>
<dbReference type="InterPro" id="IPR021765">
    <property type="entry name" value="UstYa-like"/>
</dbReference>
<dbReference type="OrthoDB" id="3687641at2759"/>
<name>A0A2J6QKV6_9HELO</name>
<evidence type="ECO:0000256" key="3">
    <source>
        <dbReference type="SAM" id="Phobius"/>
    </source>
</evidence>
<dbReference type="PANTHER" id="PTHR33365">
    <property type="entry name" value="YALI0B05434P"/>
    <property type="match status" value="1"/>
</dbReference>
<accession>A0A2J6QKV6</accession>
<proteinExistence type="inferred from homology"/>
<gene>
    <name evidence="4" type="ORF">NA56DRAFT_667983</name>
</gene>
<organism evidence="4 5">
    <name type="scientific">Hyaloscypha hepaticicola</name>
    <dbReference type="NCBI Taxonomy" id="2082293"/>
    <lineage>
        <taxon>Eukaryota</taxon>
        <taxon>Fungi</taxon>
        <taxon>Dikarya</taxon>
        <taxon>Ascomycota</taxon>
        <taxon>Pezizomycotina</taxon>
        <taxon>Leotiomycetes</taxon>
        <taxon>Helotiales</taxon>
        <taxon>Hyaloscyphaceae</taxon>
        <taxon>Hyaloscypha</taxon>
    </lineage>
</organism>
<evidence type="ECO:0008006" key="6">
    <source>
        <dbReference type="Google" id="ProtNLM"/>
    </source>
</evidence>
<dbReference type="GO" id="GO:0043386">
    <property type="term" value="P:mycotoxin biosynthetic process"/>
    <property type="evidence" value="ECO:0007669"/>
    <property type="project" value="InterPro"/>
</dbReference>